<dbReference type="PANTHER" id="PTHR28051">
    <property type="entry name" value="PROTEIN MTL1-RELATED"/>
    <property type="match status" value="1"/>
</dbReference>
<dbReference type="Pfam" id="PF08550">
    <property type="entry name" value="GATA_AreA"/>
    <property type="match status" value="1"/>
</dbReference>
<feature type="domain" description="Nitrogen regulatory protein areA GATA-like" evidence="2">
    <location>
        <begin position="191"/>
        <end position="218"/>
    </location>
</feature>
<sequence>MAAVLCSEKSNFFAPTSLRRSQSQTTFAPASSHHASACKLDHPFAPPPTVYSESEQSSVSSSPTIQAESTDISFASTPASSNLSISSDYDEPLAIDFSPEDHFSLPLLSQDKFLLEPEIHHIDSLDTPLSPKPGESYTLSSADSDNLDSSSTSETPDLVEHAEDDSAVITKPSRQVDYLSHDWREEDIWSSWRYIISRREEFPNSRRLENASWRTWMKARNNLKTISPEELNWLKDCDVTWLYGPLQSGSSCFHPSQITPTNSCRSKSDSMAHYHKKPILKKRSMSEVMLQRSLTASSLLKQATAAVQAQETRACLRPKMGRSNTDCYVTYPLSVRRTSNGHNSSLAPSTNSSGASSPSPYPERKHIHFNEQVEQCIAVEIKGDDDDDMDLDRYGDDSDSDEGVMMKRVAPKKRGPLLRKRSVVKTPPVEGKTIAKLPSTTLKYREDTPDDTDSSTLKYSAGNLHLNTSSSQETLRPSKQTPHFCWAGEKSPDVEDGPVSIESSCPCSNGATSGSISPTNSTEEPAGMRRTPSGMFMPCEGDEASGGDGILERVIDTVNTARDIAHVIWNVGWRK</sequence>
<feature type="region of interest" description="Disordered" evidence="1">
    <location>
        <begin position="489"/>
        <end position="529"/>
    </location>
</feature>
<dbReference type="Proteomes" id="UP000226192">
    <property type="component" value="Unassembled WGS sequence"/>
</dbReference>
<dbReference type="AlphaFoldDB" id="A0A2C5YDC7"/>
<reference evidence="3 4" key="1">
    <citation type="submission" date="2017-06" db="EMBL/GenBank/DDBJ databases">
        <title>Ant-infecting Ophiocordyceps genomes reveal a high diversity of potential behavioral manipulation genes and a possible major role for enterotoxins.</title>
        <authorList>
            <person name="De Bekker C."/>
            <person name="Evans H.C."/>
            <person name="Brachmann A."/>
            <person name="Hughes D.P."/>
        </authorList>
    </citation>
    <scope>NUCLEOTIDE SEQUENCE [LARGE SCALE GENOMIC DNA]</scope>
    <source>
        <strain evidence="3 4">Map64</strain>
    </source>
</reference>
<dbReference type="EMBL" id="NJET01000017">
    <property type="protein sequence ID" value="PHH65480.1"/>
    <property type="molecule type" value="Genomic_DNA"/>
</dbReference>
<keyword evidence="4" id="KW-1185">Reference proteome</keyword>
<feature type="region of interest" description="Disordered" evidence="1">
    <location>
        <begin position="124"/>
        <end position="165"/>
    </location>
</feature>
<name>A0A2C5YDC7_9HYPO</name>
<dbReference type="GO" id="GO:0005773">
    <property type="term" value="C:vacuole"/>
    <property type="evidence" value="ECO:0007669"/>
    <property type="project" value="GOC"/>
</dbReference>
<dbReference type="PANTHER" id="PTHR28051:SF1">
    <property type="entry name" value="PROTEIN MTL1-RELATED"/>
    <property type="match status" value="1"/>
</dbReference>
<dbReference type="STRING" id="1399860.A0A2C5YDC7"/>
<dbReference type="OrthoDB" id="5563539at2759"/>
<evidence type="ECO:0000313" key="3">
    <source>
        <dbReference type="EMBL" id="PHH65480.1"/>
    </source>
</evidence>
<feature type="region of interest" description="Disordered" evidence="1">
    <location>
        <begin position="384"/>
        <end position="410"/>
    </location>
</feature>
<dbReference type="InterPro" id="IPR052292">
    <property type="entry name" value="Glucose_repression_reg"/>
</dbReference>
<dbReference type="InterPro" id="IPR013860">
    <property type="entry name" value="AreA_GATA"/>
</dbReference>
<evidence type="ECO:0000313" key="4">
    <source>
        <dbReference type="Proteomes" id="UP000226192"/>
    </source>
</evidence>
<feature type="compositionally biased region" description="Low complexity" evidence="1">
    <location>
        <begin position="52"/>
        <end position="62"/>
    </location>
</feature>
<proteinExistence type="predicted"/>
<gene>
    <name evidence="3" type="ORF">CDD81_2260</name>
</gene>
<feature type="region of interest" description="Disordered" evidence="1">
    <location>
        <begin position="44"/>
        <end position="66"/>
    </location>
</feature>
<feature type="compositionally biased region" description="Low complexity" evidence="1">
    <location>
        <begin position="138"/>
        <end position="153"/>
    </location>
</feature>
<dbReference type="GO" id="GO:0042149">
    <property type="term" value="P:cellular response to glucose starvation"/>
    <property type="evidence" value="ECO:0007669"/>
    <property type="project" value="TreeGrafter"/>
</dbReference>
<evidence type="ECO:0000256" key="1">
    <source>
        <dbReference type="SAM" id="MobiDB-lite"/>
    </source>
</evidence>
<comment type="caution">
    <text evidence="3">The sequence shown here is derived from an EMBL/GenBank/DDBJ whole genome shotgun (WGS) entry which is preliminary data.</text>
</comment>
<feature type="compositionally biased region" description="Low complexity" evidence="1">
    <location>
        <begin position="344"/>
        <end position="358"/>
    </location>
</feature>
<evidence type="ECO:0000259" key="2">
    <source>
        <dbReference type="Pfam" id="PF08550"/>
    </source>
</evidence>
<dbReference type="GO" id="GO:0007039">
    <property type="term" value="P:protein catabolic process in the vacuole"/>
    <property type="evidence" value="ECO:0007669"/>
    <property type="project" value="TreeGrafter"/>
</dbReference>
<feature type="region of interest" description="Disordered" evidence="1">
    <location>
        <begin position="338"/>
        <end position="364"/>
    </location>
</feature>
<accession>A0A2C5YDC7</accession>
<protein>
    <recommendedName>
        <fullName evidence="2">Nitrogen regulatory protein areA GATA-like domain-containing protein</fullName>
    </recommendedName>
</protein>
<organism evidence="3 4">
    <name type="scientific">Ophiocordyceps australis</name>
    <dbReference type="NCBI Taxonomy" id="1399860"/>
    <lineage>
        <taxon>Eukaryota</taxon>
        <taxon>Fungi</taxon>
        <taxon>Dikarya</taxon>
        <taxon>Ascomycota</taxon>
        <taxon>Pezizomycotina</taxon>
        <taxon>Sordariomycetes</taxon>
        <taxon>Hypocreomycetidae</taxon>
        <taxon>Hypocreales</taxon>
        <taxon>Ophiocordycipitaceae</taxon>
        <taxon>Ophiocordyceps</taxon>
    </lineage>
</organism>
<feature type="compositionally biased region" description="Polar residues" evidence="1">
    <location>
        <begin position="501"/>
        <end position="523"/>
    </location>
</feature>